<protein>
    <submittedName>
        <fullName evidence="1">Uncharacterized protein</fullName>
    </submittedName>
</protein>
<accession>A0A5E4NEX5</accession>
<dbReference type="Proteomes" id="UP000325440">
    <property type="component" value="Unassembled WGS sequence"/>
</dbReference>
<gene>
    <name evidence="1" type="ORF">CINCED_3A001480</name>
</gene>
<dbReference type="EMBL" id="CABPRJ010001945">
    <property type="protein sequence ID" value="VVC42315.1"/>
    <property type="molecule type" value="Genomic_DNA"/>
</dbReference>
<name>A0A5E4NEX5_9HEMI</name>
<evidence type="ECO:0000313" key="2">
    <source>
        <dbReference type="Proteomes" id="UP000325440"/>
    </source>
</evidence>
<reference evidence="1 2" key="1">
    <citation type="submission" date="2019-08" db="EMBL/GenBank/DDBJ databases">
        <authorList>
            <person name="Alioto T."/>
            <person name="Alioto T."/>
            <person name="Gomez Garrido J."/>
        </authorList>
    </citation>
    <scope>NUCLEOTIDE SEQUENCE [LARGE SCALE GENOMIC DNA]</scope>
</reference>
<proteinExistence type="predicted"/>
<keyword evidence="2" id="KW-1185">Reference proteome</keyword>
<sequence length="218" mass="25633">MESTVVTLSENDETPEQITKIKNIKYQQPEIDNQELETFSYSNIDKSAQHLLLALDDFKHYQELKNDLMPENRIIQIVYSFLYHLVQTVCVLRENVQDIVSELPSSSLNLINYSSRILKQSFSFFGVSDLFSNYMSDKLRVTKKLLSTNTEITYCSNKMNEDPTYDIRIIKLVYELLCNTDNTLLMNLNVVMKHFYDIIPPEWQESDMLECKKKSKER</sequence>
<organism evidence="1 2">
    <name type="scientific">Cinara cedri</name>
    <dbReference type="NCBI Taxonomy" id="506608"/>
    <lineage>
        <taxon>Eukaryota</taxon>
        <taxon>Metazoa</taxon>
        <taxon>Ecdysozoa</taxon>
        <taxon>Arthropoda</taxon>
        <taxon>Hexapoda</taxon>
        <taxon>Insecta</taxon>
        <taxon>Pterygota</taxon>
        <taxon>Neoptera</taxon>
        <taxon>Paraneoptera</taxon>
        <taxon>Hemiptera</taxon>
        <taxon>Sternorrhyncha</taxon>
        <taxon>Aphidomorpha</taxon>
        <taxon>Aphidoidea</taxon>
        <taxon>Aphididae</taxon>
        <taxon>Lachninae</taxon>
        <taxon>Cinara</taxon>
    </lineage>
</organism>
<evidence type="ECO:0000313" key="1">
    <source>
        <dbReference type="EMBL" id="VVC42315.1"/>
    </source>
</evidence>
<dbReference type="AlphaFoldDB" id="A0A5E4NEX5"/>